<feature type="signal peptide" evidence="1">
    <location>
        <begin position="1"/>
        <end position="29"/>
    </location>
</feature>
<feature type="chain" id="PRO_5005183750" evidence="1">
    <location>
        <begin position="30"/>
        <end position="367"/>
    </location>
</feature>
<evidence type="ECO:0000313" key="4">
    <source>
        <dbReference type="Proteomes" id="UP000035352"/>
    </source>
</evidence>
<dbReference type="AlphaFoldDB" id="A0A0G3BJ51"/>
<proteinExistence type="predicted"/>
<dbReference type="STRING" id="413882.AAW51_2706"/>
<dbReference type="PANTHER" id="PTHR30024:SF21">
    <property type="entry name" value="ABC TRANSPORTER SUBSTRATE-BINDING PROTEIN"/>
    <property type="match status" value="1"/>
</dbReference>
<dbReference type="RefSeq" id="WP_053013541.1">
    <property type="nucleotide sequence ID" value="NZ_CP011371.1"/>
</dbReference>
<dbReference type="SUPFAM" id="SSF53850">
    <property type="entry name" value="Periplasmic binding protein-like II"/>
    <property type="match status" value="1"/>
</dbReference>
<protein>
    <submittedName>
        <fullName evidence="3">TetR family transcriptional regulator</fullName>
    </submittedName>
</protein>
<evidence type="ECO:0000313" key="3">
    <source>
        <dbReference type="EMBL" id="AKJ29397.1"/>
    </source>
</evidence>
<gene>
    <name evidence="3" type="primary">ssuA</name>
    <name evidence="3" type="ORF">AAW51_2706</name>
</gene>
<evidence type="ECO:0000256" key="1">
    <source>
        <dbReference type="SAM" id="SignalP"/>
    </source>
</evidence>
<evidence type="ECO:0000259" key="2">
    <source>
        <dbReference type="Pfam" id="PF09084"/>
    </source>
</evidence>
<keyword evidence="1" id="KW-0732">Signal</keyword>
<dbReference type="Gene3D" id="3.40.190.10">
    <property type="entry name" value="Periplasmic binding protein-like II"/>
    <property type="match status" value="2"/>
</dbReference>
<dbReference type="EMBL" id="CP011371">
    <property type="protein sequence ID" value="AKJ29397.1"/>
    <property type="molecule type" value="Genomic_DNA"/>
</dbReference>
<dbReference type="InterPro" id="IPR015168">
    <property type="entry name" value="SsuA/THI5"/>
</dbReference>
<dbReference type="KEGG" id="pbh:AAW51_2706"/>
<dbReference type="Pfam" id="PF09084">
    <property type="entry name" value="NMT1"/>
    <property type="match status" value="1"/>
</dbReference>
<organism evidence="3 4">
    <name type="scientific">Caldimonas brevitalea</name>
    <dbReference type="NCBI Taxonomy" id="413882"/>
    <lineage>
        <taxon>Bacteria</taxon>
        <taxon>Pseudomonadati</taxon>
        <taxon>Pseudomonadota</taxon>
        <taxon>Betaproteobacteria</taxon>
        <taxon>Burkholderiales</taxon>
        <taxon>Sphaerotilaceae</taxon>
        <taxon>Caldimonas</taxon>
    </lineage>
</organism>
<dbReference type="PANTHER" id="PTHR30024">
    <property type="entry name" value="ALIPHATIC SULFONATES-BINDING PROTEIN-RELATED"/>
    <property type="match status" value="1"/>
</dbReference>
<dbReference type="Proteomes" id="UP000035352">
    <property type="component" value="Chromosome"/>
</dbReference>
<sequence>MTRRPFLTRLLQAAIALTALPLLPTLAQAQDKPTVIRIAYSGAGTGGRPLAGGNILATAHQRGTLEEEFRADGIRIQWNFFPGAGPATNEAAANGLVDFAHHGDLPLIVGKSTGLPRKVILALGRFGNTYFVVPSDSQAKTLADLKGKRIAVNKGTAGQLTLARVLERHGFTEKDFRVISMDAETAKASLATRDIDGYITTPFDLQARGIARPLFEIKRDPKVTSVTSFWVTEEFEKKYPQIVQRVVNALVKTAVWSSDEQNRDPQFKLWGQAGSTPYGDYVKTWEGYTLRDRNSPLLDEYYLASIQKAIDEAKRFRLIRRDVPLAGWIEPKYVNQALKDLKLEGHWPEFDVDGNPKQRDVAKVAAP</sequence>
<dbReference type="OrthoDB" id="9780180at2"/>
<keyword evidence="4" id="KW-1185">Reference proteome</keyword>
<name>A0A0G3BJ51_9BURK</name>
<feature type="domain" description="SsuA/THI5-like" evidence="2">
    <location>
        <begin position="70"/>
        <end position="254"/>
    </location>
</feature>
<accession>A0A0G3BJ51</accession>
<reference evidence="3 4" key="1">
    <citation type="submission" date="2015-05" db="EMBL/GenBank/DDBJ databases">
        <authorList>
            <person name="Tang B."/>
            <person name="Yu Y."/>
        </authorList>
    </citation>
    <scope>NUCLEOTIDE SEQUENCE [LARGE SCALE GENOMIC DNA]</scope>
    <source>
        <strain evidence="3 4">DSM 7029</strain>
    </source>
</reference>